<reference evidence="2" key="2">
    <citation type="submission" date="2018-05" db="EMBL/GenBank/DDBJ databases">
        <title>OpunRS2 (Oryza punctata Reference Sequence Version 2).</title>
        <authorList>
            <person name="Zhang J."/>
            <person name="Kudrna D."/>
            <person name="Lee S."/>
            <person name="Talag J."/>
            <person name="Welchert J."/>
            <person name="Wing R.A."/>
        </authorList>
    </citation>
    <scope>NUCLEOTIDE SEQUENCE [LARGE SCALE GENOMIC DNA]</scope>
</reference>
<feature type="region of interest" description="Disordered" evidence="1">
    <location>
        <begin position="529"/>
        <end position="615"/>
    </location>
</feature>
<feature type="region of interest" description="Disordered" evidence="1">
    <location>
        <begin position="99"/>
        <end position="156"/>
    </location>
</feature>
<feature type="compositionally biased region" description="Polar residues" evidence="1">
    <location>
        <begin position="605"/>
        <end position="615"/>
    </location>
</feature>
<feature type="region of interest" description="Disordered" evidence="1">
    <location>
        <begin position="374"/>
        <end position="500"/>
    </location>
</feature>
<dbReference type="EnsemblPlants" id="OPUNC02G18620.1">
    <property type="protein sequence ID" value="OPUNC02G18620.1"/>
    <property type="gene ID" value="OPUNC02G18620"/>
</dbReference>
<evidence type="ECO:0000313" key="2">
    <source>
        <dbReference type="EnsemblPlants" id="OPUNC02G18620.1"/>
    </source>
</evidence>
<evidence type="ECO:0000256" key="1">
    <source>
        <dbReference type="SAM" id="MobiDB-lite"/>
    </source>
</evidence>
<feature type="compositionally biased region" description="Polar residues" evidence="1">
    <location>
        <begin position="138"/>
        <end position="152"/>
    </location>
</feature>
<evidence type="ECO:0000313" key="3">
    <source>
        <dbReference type="Proteomes" id="UP000026962"/>
    </source>
</evidence>
<dbReference type="PANTHER" id="PTHR47067:SF5">
    <property type="entry name" value="OS02G0558600 PROTEIN"/>
    <property type="match status" value="1"/>
</dbReference>
<feature type="compositionally biased region" description="Polar residues" evidence="1">
    <location>
        <begin position="380"/>
        <end position="389"/>
    </location>
</feature>
<feature type="compositionally biased region" description="Acidic residues" evidence="1">
    <location>
        <begin position="591"/>
        <end position="601"/>
    </location>
</feature>
<feature type="compositionally biased region" description="Polar residues" evidence="1">
    <location>
        <begin position="435"/>
        <end position="465"/>
    </location>
</feature>
<name>A0A0E0K165_ORYPU</name>
<feature type="region of interest" description="Disordered" evidence="1">
    <location>
        <begin position="256"/>
        <end position="307"/>
    </location>
</feature>
<dbReference type="PANTHER" id="PTHR47067">
    <property type="entry name" value="TPX2 (TARGETING PROTEIN FOR XKLP2) PROTEIN FAMILY-RELATED"/>
    <property type="match status" value="1"/>
</dbReference>
<accession>A0A0E0K165</accession>
<sequence>MAAEVGQRFCSGWSYSDVPYNDHHTATDASVQQMVLDHGSVSFGRYAAESLSWEKRSVFDHNRRQEELSNLTMPGLVAQKKAFFEEYYKRARLLKAQEEVNQTEATSEEGTDCYDTNGHNIQEPKLPAASSEDPVASAPSSSFEPSTGVSSSGEKKCQDPHGLGYLTFNPLFSQITGSQNIQLEGSISDQMHHAEGDFPCATHTNTKDVLNHEPLERKVLAPKHIVSNDNGENVVVSRIVLPIASLQREHLKIDLERQKPRKNAQITCMPTKSSKEPSTSVIHIPRIDSRRNSENRNSQELKDPFHKRVEMKLRALSDRMNADKATASSRSVFHQQAERAVTSSRSSMTSCRSSTYQNGDRVATSSRSSLCQNADGVHASSKSAQQTSRRALREQHGAVTLPRAVVNKGSHVSHVALSNSSTQKFSTRRPKHSVMPNSSQNASTLHTAQVSLKRSAGVSSVNNRPQNKRKQLSAPSTWDENKLNRGYARTSAPSSARSSSVGILPYKTAKALNISNGKNVVVKQAETMQKSTNGSHPAGGRNVQPKNVVSYNEQKRKVTQLQASSLSSSTRNNQASGPSMSKSRPRRGQDGDDDDDDDYEDLVGTISSVQKCRCG</sequence>
<organism evidence="2">
    <name type="scientific">Oryza punctata</name>
    <name type="common">Red rice</name>
    <dbReference type="NCBI Taxonomy" id="4537"/>
    <lineage>
        <taxon>Eukaryota</taxon>
        <taxon>Viridiplantae</taxon>
        <taxon>Streptophyta</taxon>
        <taxon>Embryophyta</taxon>
        <taxon>Tracheophyta</taxon>
        <taxon>Spermatophyta</taxon>
        <taxon>Magnoliopsida</taxon>
        <taxon>Liliopsida</taxon>
        <taxon>Poales</taxon>
        <taxon>Poaceae</taxon>
        <taxon>BOP clade</taxon>
        <taxon>Oryzoideae</taxon>
        <taxon>Oryzeae</taxon>
        <taxon>Oryzinae</taxon>
        <taxon>Oryza</taxon>
    </lineage>
</organism>
<dbReference type="eggNOG" id="ENOG502S0Y9">
    <property type="taxonomic scope" value="Eukaryota"/>
</dbReference>
<dbReference type="InterPro" id="IPR044216">
    <property type="entry name" value="WDL7"/>
</dbReference>
<feature type="compositionally biased region" description="Low complexity" evidence="1">
    <location>
        <begin position="559"/>
        <end position="576"/>
    </location>
</feature>
<keyword evidence="3" id="KW-1185">Reference proteome</keyword>
<proteinExistence type="predicted"/>
<feature type="compositionally biased region" description="Polar residues" evidence="1">
    <location>
        <begin position="416"/>
        <end position="425"/>
    </location>
</feature>
<dbReference type="AlphaFoldDB" id="A0A0E0K165"/>
<feature type="compositionally biased region" description="Basic and acidic residues" evidence="1">
    <location>
        <begin position="285"/>
        <end position="307"/>
    </location>
</feature>
<dbReference type="Proteomes" id="UP000026962">
    <property type="component" value="Chromosome 2"/>
</dbReference>
<reference evidence="2" key="1">
    <citation type="submission" date="2015-04" db="UniProtKB">
        <authorList>
            <consortium name="EnsemblPlants"/>
        </authorList>
    </citation>
    <scope>IDENTIFICATION</scope>
</reference>
<protein>
    <recommendedName>
        <fullName evidence="4">TPX2 C-terminal domain-containing protein</fullName>
    </recommendedName>
</protein>
<feature type="compositionally biased region" description="Low complexity" evidence="1">
    <location>
        <begin position="342"/>
        <end position="355"/>
    </location>
</feature>
<feature type="compositionally biased region" description="Low complexity" evidence="1">
    <location>
        <begin position="488"/>
        <end position="500"/>
    </location>
</feature>
<feature type="region of interest" description="Disordered" evidence="1">
    <location>
        <begin position="320"/>
        <end position="362"/>
    </location>
</feature>
<feature type="compositionally biased region" description="Polar residues" evidence="1">
    <location>
        <begin position="264"/>
        <end position="281"/>
    </location>
</feature>
<dbReference type="OMA" id="GHNIQEP"/>
<dbReference type="Gramene" id="OPUNC02G18620.1">
    <property type="protein sequence ID" value="OPUNC02G18620.1"/>
    <property type="gene ID" value="OPUNC02G18620"/>
</dbReference>
<evidence type="ECO:0008006" key="4">
    <source>
        <dbReference type="Google" id="ProtNLM"/>
    </source>
</evidence>
<dbReference type="HOGENOM" id="CLU_533595_0_0_1"/>